<gene>
    <name evidence="3" type="ordered locus">RER_41770</name>
</gene>
<dbReference type="Gene3D" id="3.40.50.410">
    <property type="entry name" value="von Willebrand factor, type A domain"/>
    <property type="match status" value="1"/>
</dbReference>
<dbReference type="AlphaFoldDB" id="C1A2Q0"/>
<evidence type="ECO:0000259" key="2">
    <source>
        <dbReference type="PROSITE" id="PS50234"/>
    </source>
</evidence>
<protein>
    <recommendedName>
        <fullName evidence="2">VWFA domain-containing protein</fullName>
    </recommendedName>
</protein>
<dbReference type="EMBL" id="AP008957">
    <property type="protein sequence ID" value="BAH34885.1"/>
    <property type="molecule type" value="Genomic_DNA"/>
</dbReference>
<dbReference type="InterPro" id="IPR036465">
    <property type="entry name" value="vWFA_dom_sf"/>
</dbReference>
<organism evidence="3 4">
    <name type="scientific">Rhodococcus erythropolis (strain PR4 / NBRC 100887)</name>
    <dbReference type="NCBI Taxonomy" id="234621"/>
    <lineage>
        <taxon>Bacteria</taxon>
        <taxon>Bacillati</taxon>
        <taxon>Actinomycetota</taxon>
        <taxon>Actinomycetes</taxon>
        <taxon>Mycobacteriales</taxon>
        <taxon>Nocardiaceae</taxon>
        <taxon>Rhodococcus</taxon>
        <taxon>Rhodococcus erythropolis group</taxon>
    </lineage>
</organism>
<dbReference type="InterPro" id="IPR002035">
    <property type="entry name" value="VWF_A"/>
</dbReference>
<keyword evidence="1" id="KW-0472">Membrane</keyword>
<feature type="domain" description="VWFA" evidence="2">
    <location>
        <begin position="368"/>
        <end position="564"/>
    </location>
</feature>
<evidence type="ECO:0000256" key="1">
    <source>
        <dbReference type="SAM" id="Phobius"/>
    </source>
</evidence>
<dbReference type="SUPFAM" id="SSF53300">
    <property type="entry name" value="vWA-like"/>
    <property type="match status" value="1"/>
</dbReference>
<keyword evidence="1" id="KW-1133">Transmembrane helix</keyword>
<dbReference type="PROSITE" id="PS50234">
    <property type="entry name" value="VWFA"/>
    <property type="match status" value="1"/>
</dbReference>
<dbReference type="eggNOG" id="COG2304">
    <property type="taxonomic scope" value="Bacteria"/>
</dbReference>
<dbReference type="Pfam" id="PF13531">
    <property type="entry name" value="SBP_bac_11"/>
    <property type="match status" value="1"/>
</dbReference>
<sequence length="569" mass="58619">MEFLCSWLHYRPVGIAPVARMPSVCPSASGLGRADFMAGGRHSSPDSGRSIGFYAVGGLVAVAVVATGVVVFKATQSDSCASVDEYSLAADPAIAPAVTEILAESSPEQTGCSRITVTSALPGDVAGTLGKGVDAPDMWIPDSTAWVGKAALTAKGPVAAAGGSIATSPVVLASGGGEQFASWLTALQVPDLALGNPLFTGVASAPILGALAETGATSESVRAALVPHAQAESVRTEDQPVGQKMLTELVSSGKVGVSTEQQVVEFTKAESKISATVPATGTMIMDYPLVVSASAPDRHYAAAKKSDAIAELLHSESAQEVLTRSGFRTSGGGAVEGGVGDVTALTVSEQSVADQTLGAWALMAKPIRTLVAIDVSASMDYPAAGGKTRMQLTTAAALAGNQVFPDSVAAGLWAFSQGMNGTQDFQELVPIRRYDTIVDGVTQRKLMADQANRLTELKRGATGLYDTTLAAFRKVQESYDPRAVNSVIILTDGANEDPDSISREQLLDVLAREQDPARPVIIVTIGITDDADAAALADISRVTGGSTYIARDPSEISEVFVNALAHRGS</sequence>
<dbReference type="Proteomes" id="UP000002204">
    <property type="component" value="Chromosome"/>
</dbReference>
<proteinExistence type="predicted"/>
<dbReference type="SMART" id="SM00327">
    <property type="entry name" value="VWA"/>
    <property type="match status" value="1"/>
</dbReference>
<dbReference type="KEGG" id="rer:RER_41770"/>
<evidence type="ECO:0000313" key="4">
    <source>
        <dbReference type="Proteomes" id="UP000002204"/>
    </source>
</evidence>
<reference evidence="4" key="1">
    <citation type="submission" date="2005-03" db="EMBL/GenBank/DDBJ databases">
        <title>Comparison of the complete genome sequences of Rhodococcus erythropolis PR4 and Rhodococcus opacus B4.</title>
        <authorList>
            <person name="Takarada H."/>
            <person name="Sekine M."/>
            <person name="Hosoyama A."/>
            <person name="Yamada R."/>
            <person name="Fujisawa T."/>
            <person name="Omata S."/>
            <person name="Shimizu A."/>
            <person name="Tsukatani N."/>
            <person name="Tanikawa S."/>
            <person name="Fujita N."/>
            <person name="Harayama S."/>
        </authorList>
    </citation>
    <scope>NUCLEOTIDE SEQUENCE [LARGE SCALE GENOMIC DNA]</scope>
    <source>
        <strain evidence="4">PR4 / NBRC 100887</strain>
    </source>
</reference>
<name>C1A2Q0_RHOE4</name>
<keyword evidence="1" id="KW-0812">Transmembrane</keyword>
<reference evidence="3 4" key="2">
    <citation type="journal article" date="2006" name="Environ. Microbiol.">
        <title>Sequence analysis of three plasmids harboured in Rhodococcus erythropolis strain PR4.</title>
        <authorList>
            <person name="Sekine M."/>
            <person name="Tanikawa S."/>
            <person name="Omata S."/>
            <person name="Saito M."/>
            <person name="Fujisawa T."/>
            <person name="Tsukatani N."/>
            <person name="Tajima T."/>
            <person name="Sekigawa T."/>
            <person name="Kosugi H."/>
            <person name="Matsuo Y."/>
            <person name="Nishiko R."/>
            <person name="Imamura K."/>
            <person name="Ito M."/>
            <person name="Narita H."/>
            <person name="Tago S."/>
            <person name="Fujita N."/>
            <person name="Harayama S."/>
        </authorList>
    </citation>
    <scope>NUCLEOTIDE SEQUENCE [LARGE SCALE GENOMIC DNA]</scope>
    <source>
        <strain evidence="4">PR4 / NBRC 100887</strain>
    </source>
</reference>
<dbReference type="HOGENOM" id="CLU_018489_1_0_11"/>
<dbReference type="Pfam" id="PF00092">
    <property type="entry name" value="VWA"/>
    <property type="match status" value="1"/>
</dbReference>
<feature type="transmembrane region" description="Helical" evidence="1">
    <location>
        <begin position="51"/>
        <end position="72"/>
    </location>
</feature>
<accession>C1A2Q0</accession>
<evidence type="ECO:0000313" key="3">
    <source>
        <dbReference type="EMBL" id="BAH34885.1"/>
    </source>
</evidence>